<reference evidence="5 6" key="1">
    <citation type="journal article" date="2018" name="Int. J. Syst. Evol. Microbiol.">
        <title>Uliginosibacterium sediminicola sp. nov., isolated from freshwater sediment.</title>
        <authorList>
            <person name="Hwang W.M."/>
            <person name="Kim S.M."/>
            <person name="Kang K."/>
            <person name="Ahn T.Y."/>
        </authorList>
    </citation>
    <scope>NUCLEOTIDE SEQUENCE [LARGE SCALE GENOMIC DNA]</scope>
    <source>
        <strain evidence="5 6">M1-21</strain>
    </source>
</reference>
<evidence type="ECO:0000256" key="1">
    <source>
        <dbReference type="ARBA" id="ARBA00010587"/>
    </source>
</evidence>
<dbReference type="EC" id="2.7.7.65" evidence="5"/>
<protein>
    <submittedName>
        <fullName evidence="5">Diguanylate cyclase</fullName>
        <ecNumber evidence="5">2.7.7.65</ecNumber>
    </submittedName>
</protein>
<dbReference type="PROSITE" id="PS50887">
    <property type="entry name" value="GGDEF"/>
    <property type="match status" value="1"/>
</dbReference>
<dbReference type="InterPro" id="IPR035938">
    <property type="entry name" value="Hemerythrin-like_sf"/>
</dbReference>
<dbReference type="InterPro" id="IPR012827">
    <property type="entry name" value="Hemerythrin_metal-bd"/>
</dbReference>
<dbReference type="InterPro" id="IPR000160">
    <property type="entry name" value="GGDEF_dom"/>
</dbReference>
<keyword evidence="3" id="KW-0408">Iron</keyword>
<keyword evidence="5" id="KW-0548">Nucleotidyltransferase</keyword>
<dbReference type="CDD" id="cd01949">
    <property type="entry name" value="GGDEF"/>
    <property type="match status" value="1"/>
</dbReference>
<evidence type="ECO:0000259" key="4">
    <source>
        <dbReference type="PROSITE" id="PS50887"/>
    </source>
</evidence>
<keyword evidence="5" id="KW-0808">Transferase</keyword>
<accession>A0ABU9YT56</accession>
<name>A0ABU9YT56_9RHOO</name>
<keyword evidence="2" id="KW-0479">Metal-binding</keyword>
<feature type="domain" description="GGDEF" evidence="4">
    <location>
        <begin position="163"/>
        <end position="298"/>
    </location>
</feature>
<evidence type="ECO:0000313" key="6">
    <source>
        <dbReference type="Proteomes" id="UP001410394"/>
    </source>
</evidence>
<dbReference type="Pfam" id="PF00990">
    <property type="entry name" value="GGDEF"/>
    <property type="match status" value="1"/>
</dbReference>
<comment type="similarity">
    <text evidence="1">Belongs to the hemerythrin family.</text>
</comment>
<proteinExistence type="inferred from homology"/>
<dbReference type="NCBIfam" id="TIGR02481">
    <property type="entry name" value="hemeryth_dom"/>
    <property type="match status" value="1"/>
</dbReference>
<dbReference type="EMBL" id="JBDIVE010000001">
    <property type="protein sequence ID" value="MEN3066906.1"/>
    <property type="molecule type" value="Genomic_DNA"/>
</dbReference>
<gene>
    <name evidence="5" type="ORF">ABDB84_00360</name>
</gene>
<dbReference type="Proteomes" id="UP001410394">
    <property type="component" value="Unassembled WGS sequence"/>
</dbReference>
<organism evidence="5 6">
    <name type="scientific">Uliginosibacterium sediminicola</name>
    <dbReference type="NCBI Taxonomy" id="2024550"/>
    <lineage>
        <taxon>Bacteria</taxon>
        <taxon>Pseudomonadati</taxon>
        <taxon>Pseudomonadota</taxon>
        <taxon>Betaproteobacteria</taxon>
        <taxon>Rhodocyclales</taxon>
        <taxon>Zoogloeaceae</taxon>
        <taxon>Uliginosibacterium</taxon>
    </lineage>
</organism>
<dbReference type="PANTHER" id="PTHR46663:SF2">
    <property type="entry name" value="GGDEF DOMAIN-CONTAINING PROTEIN"/>
    <property type="match status" value="1"/>
</dbReference>
<dbReference type="InterPro" id="IPR029787">
    <property type="entry name" value="Nucleotide_cyclase"/>
</dbReference>
<dbReference type="NCBIfam" id="TIGR00254">
    <property type="entry name" value="GGDEF"/>
    <property type="match status" value="1"/>
</dbReference>
<dbReference type="Gene3D" id="3.30.70.270">
    <property type="match status" value="1"/>
</dbReference>
<dbReference type="GO" id="GO:0052621">
    <property type="term" value="F:diguanylate cyclase activity"/>
    <property type="evidence" value="ECO:0007669"/>
    <property type="project" value="UniProtKB-EC"/>
</dbReference>
<dbReference type="SUPFAM" id="SSF47188">
    <property type="entry name" value="Hemerythrin-like"/>
    <property type="match status" value="1"/>
</dbReference>
<dbReference type="Pfam" id="PF01814">
    <property type="entry name" value="Hemerythrin"/>
    <property type="match status" value="1"/>
</dbReference>
<dbReference type="InterPro" id="IPR052163">
    <property type="entry name" value="DGC-Regulatory_Protein"/>
</dbReference>
<dbReference type="SMART" id="SM00267">
    <property type="entry name" value="GGDEF"/>
    <property type="match status" value="1"/>
</dbReference>
<dbReference type="InterPro" id="IPR043128">
    <property type="entry name" value="Rev_trsase/Diguanyl_cyclase"/>
</dbReference>
<evidence type="ECO:0000256" key="2">
    <source>
        <dbReference type="ARBA" id="ARBA00022723"/>
    </source>
</evidence>
<sequence length="436" mass="47570">MSASPLPADLANALVEQLPIGIVLASHSGTRYVSQGLYALLGYPAKAGENALAPDALVTTKSWQRWHSAIAQLLTGESSAETLSLTGITPCGDLIELQAQLSLLDSAGETTVLSLIRSLPESDLDTQSLSRLAFRDSLTGLPNRALFLDRLSQSLRCNKRTGGGFALLCIDLDGFKAINDTHGHETGDEVLRQFAAILQNAIRESDSVARLGGDEFILILQDTDSGKAALHVAANIHLALLDGLQIGPLQLELGASIGISAYPEHGHDMHALIAAADKAMYDAKRQGKGTSRYKAMAEAELSKLAPMNLNWSADMELGVDWIDRDHRAMVKIVNRLIQALFSVEEFAFIQSLMEQFISTTAAHFAREDRAMDVLSEEDRLRHQQEHAQALAELQRIRAKLEASSLSQTIQFLTNWVREHIRHSDRTLSEALLQSAP</sequence>
<dbReference type="RefSeq" id="WP_345917677.1">
    <property type="nucleotide sequence ID" value="NZ_JBDIVE010000001.1"/>
</dbReference>
<evidence type="ECO:0000256" key="3">
    <source>
        <dbReference type="ARBA" id="ARBA00023004"/>
    </source>
</evidence>
<dbReference type="Gene3D" id="1.20.120.50">
    <property type="entry name" value="Hemerythrin-like"/>
    <property type="match status" value="1"/>
</dbReference>
<comment type="caution">
    <text evidence="5">The sequence shown here is derived from an EMBL/GenBank/DDBJ whole genome shotgun (WGS) entry which is preliminary data.</text>
</comment>
<evidence type="ECO:0000313" key="5">
    <source>
        <dbReference type="EMBL" id="MEN3066906.1"/>
    </source>
</evidence>
<dbReference type="CDD" id="cd12107">
    <property type="entry name" value="Hemerythrin"/>
    <property type="match status" value="1"/>
</dbReference>
<keyword evidence="6" id="KW-1185">Reference proteome</keyword>
<dbReference type="SUPFAM" id="SSF55073">
    <property type="entry name" value="Nucleotide cyclase"/>
    <property type="match status" value="1"/>
</dbReference>
<dbReference type="PANTHER" id="PTHR46663">
    <property type="entry name" value="DIGUANYLATE CYCLASE DGCT-RELATED"/>
    <property type="match status" value="1"/>
</dbReference>
<dbReference type="InterPro" id="IPR012312">
    <property type="entry name" value="Hemerythrin-like"/>
</dbReference>